<organism evidence="1 2">
    <name type="scientific">Eumeta variegata</name>
    <name type="common">Bagworm moth</name>
    <name type="synonym">Eumeta japonica</name>
    <dbReference type="NCBI Taxonomy" id="151549"/>
    <lineage>
        <taxon>Eukaryota</taxon>
        <taxon>Metazoa</taxon>
        <taxon>Ecdysozoa</taxon>
        <taxon>Arthropoda</taxon>
        <taxon>Hexapoda</taxon>
        <taxon>Insecta</taxon>
        <taxon>Pterygota</taxon>
        <taxon>Neoptera</taxon>
        <taxon>Endopterygota</taxon>
        <taxon>Lepidoptera</taxon>
        <taxon>Glossata</taxon>
        <taxon>Ditrysia</taxon>
        <taxon>Tineoidea</taxon>
        <taxon>Psychidae</taxon>
        <taxon>Oiketicinae</taxon>
        <taxon>Eumeta</taxon>
    </lineage>
</organism>
<evidence type="ECO:0000313" key="2">
    <source>
        <dbReference type="Proteomes" id="UP000299102"/>
    </source>
</evidence>
<protein>
    <submittedName>
        <fullName evidence="1">Uncharacterized protein</fullName>
    </submittedName>
</protein>
<accession>A0A4C1TCH7</accession>
<evidence type="ECO:0000313" key="1">
    <source>
        <dbReference type="EMBL" id="GBP12209.1"/>
    </source>
</evidence>
<reference evidence="1 2" key="1">
    <citation type="journal article" date="2019" name="Commun. Biol.">
        <title>The bagworm genome reveals a unique fibroin gene that provides high tensile strength.</title>
        <authorList>
            <person name="Kono N."/>
            <person name="Nakamura H."/>
            <person name="Ohtoshi R."/>
            <person name="Tomita M."/>
            <person name="Numata K."/>
            <person name="Arakawa K."/>
        </authorList>
    </citation>
    <scope>NUCLEOTIDE SEQUENCE [LARGE SCALE GENOMIC DNA]</scope>
</reference>
<proteinExistence type="predicted"/>
<name>A0A4C1TCH7_EUMVA</name>
<sequence>MECVFPEKASILVKCYTCVLRSRGEMSGLVTAAKVPMRLRLGGLRWSDFVVPNRISVTWQTCAFRVTNKFQVLLPINRLLCSVTEGLIPASL</sequence>
<gene>
    <name evidence="1" type="ORF">EVAR_73056_1</name>
</gene>
<dbReference type="EMBL" id="BGZK01005038">
    <property type="protein sequence ID" value="GBP12209.1"/>
    <property type="molecule type" value="Genomic_DNA"/>
</dbReference>
<keyword evidence="2" id="KW-1185">Reference proteome</keyword>
<comment type="caution">
    <text evidence="1">The sequence shown here is derived from an EMBL/GenBank/DDBJ whole genome shotgun (WGS) entry which is preliminary data.</text>
</comment>
<dbReference type="Proteomes" id="UP000299102">
    <property type="component" value="Unassembled WGS sequence"/>
</dbReference>
<dbReference type="AlphaFoldDB" id="A0A4C1TCH7"/>